<organism evidence="3">
    <name type="scientific">Perkinsus marinus (strain ATCC 50983 / TXsc)</name>
    <dbReference type="NCBI Taxonomy" id="423536"/>
    <lineage>
        <taxon>Eukaryota</taxon>
        <taxon>Sar</taxon>
        <taxon>Alveolata</taxon>
        <taxon>Perkinsozoa</taxon>
        <taxon>Perkinsea</taxon>
        <taxon>Perkinsida</taxon>
        <taxon>Perkinsidae</taxon>
        <taxon>Perkinsus</taxon>
    </lineage>
</organism>
<evidence type="ECO:0000313" key="3">
    <source>
        <dbReference type="Proteomes" id="UP000007800"/>
    </source>
</evidence>
<keyword evidence="3" id="KW-1185">Reference proteome</keyword>
<accession>C5KN54</accession>
<feature type="compositionally biased region" description="Polar residues" evidence="1">
    <location>
        <begin position="29"/>
        <end position="40"/>
    </location>
</feature>
<dbReference type="EMBL" id="GG674563">
    <property type="protein sequence ID" value="EER14088.1"/>
    <property type="molecule type" value="Genomic_DNA"/>
</dbReference>
<dbReference type="GeneID" id="9059960"/>
<dbReference type="AlphaFoldDB" id="C5KN54"/>
<name>C5KN54_PERM5</name>
<gene>
    <name evidence="2" type="ORF">Pmar_PMAR020870</name>
</gene>
<reference evidence="2 3" key="1">
    <citation type="submission" date="2008-07" db="EMBL/GenBank/DDBJ databases">
        <authorList>
            <person name="El-Sayed N."/>
            <person name="Caler E."/>
            <person name="Inman J."/>
            <person name="Amedeo P."/>
            <person name="Hass B."/>
            <person name="Wortman J."/>
        </authorList>
    </citation>
    <scope>NUCLEOTIDE SEQUENCE [LARGE SCALE GENOMIC DNA]</scope>
    <source>
        <strain evidence="3">ATCC 50983 / TXsc</strain>
    </source>
</reference>
<sequence length="116" mass="12449">MRRSPKGGVDWTPGTGGHHLGEPPPPSGQDGQLQRAACTSRTEEETSYGELTRRVLIPGVADMYVIGNLSAHERATLQSVVENRDGTIPVRVRSDDVVVDIGDSVFDAYGDQLFAG</sequence>
<evidence type="ECO:0000256" key="1">
    <source>
        <dbReference type="SAM" id="MobiDB-lite"/>
    </source>
</evidence>
<proteinExistence type="predicted"/>
<dbReference type="InParanoid" id="C5KN54"/>
<dbReference type="Proteomes" id="UP000007800">
    <property type="component" value="Unassembled WGS sequence"/>
</dbReference>
<feature type="region of interest" description="Disordered" evidence="1">
    <location>
        <begin position="1"/>
        <end position="49"/>
    </location>
</feature>
<protein>
    <submittedName>
        <fullName evidence="2">Uncharacterized protein</fullName>
    </submittedName>
</protein>
<dbReference type="RefSeq" id="XP_002782293.1">
    <property type="nucleotide sequence ID" value="XM_002782247.1"/>
</dbReference>
<evidence type="ECO:0000313" key="2">
    <source>
        <dbReference type="EMBL" id="EER14088.1"/>
    </source>
</evidence>